<evidence type="ECO:0000256" key="4">
    <source>
        <dbReference type="ARBA" id="ARBA00022519"/>
    </source>
</evidence>
<evidence type="ECO:0000256" key="5">
    <source>
        <dbReference type="ARBA" id="ARBA00022692"/>
    </source>
</evidence>
<evidence type="ECO:0000256" key="9">
    <source>
        <dbReference type="RuleBase" id="RU363032"/>
    </source>
</evidence>
<comment type="subcellular location">
    <subcellularLocation>
        <location evidence="1">Cell inner membrane</location>
        <topology evidence="1">Multi-pass membrane protein</topology>
    </subcellularLocation>
    <subcellularLocation>
        <location evidence="9">Cell membrane</location>
        <topology evidence="9">Multi-pass membrane protein</topology>
    </subcellularLocation>
</comment>
<sequence length="320" mass="35061">MLIYILRRLSLLFFTLLILSLLAYGMDRSINAYPETGLLSGYIEFVSRFFSGNWGFSSVTGEPVLDNVLSYLPATLGLSLAGIILATIIGVALGSIAAIYRERLPDIMITNLSLLGFSIPVYWLATLLIMTLAMQLGWFPSSGQLSLLYQIIPVTGFSLLDCWLSDSPYRMEAFLNALQHLVLPASVLALATTTEVIRLVRNSLSEVMAQGYIKAALSRGQSTWSVILAHGLRNALPPILPTLSMQFGTIVTSAIITEQIFEWPGLGRWLVSSISARDFASVQACMLVIAIALIIINICSELLTVLFYPAKRKALYAQQG</sequence>
<accession>A0A841GNL7</accession>
<keyword evidence="3" id="KW-1003">Cell membrane</keyword>
<dbReference type="Proteomes" id="UP000585721">
    <property type="component" value="Unassembled WGS sequence"/>
</dbReference>
<keyword evidence="5 9" id="KW-0812">Transmembrane</keyword>
<comment type="caution">
    <text evidence="11">The sequence shown here is derived from an EMBL/GenBank/DDBJ whole genome shotgun (WGS) entry which is preliminary data.</text>
</comment>
<dbReference type="InterPro" id="IPR035906">
    <property type="entry name" value="MetI-like_sf"/>
</dbReference>
<dbReference type="PANTHER" id="PTHR43163:SF4">
    <property type="entry name" value="PUTRESCINE EXPORT SYSTEM PERMEASE PROTEIN SAPB"/>
    <property type="match status" value="1"/>
</dbReference>
<keyword evidence="7 9" id="KW-0472">Membrane</keyword>
<feature type="domain" description="ABC transmembrane type-1" evidence="10">
    <location>
        <begin position="72"/>
        <end position="300"/>
    </location>
</feature>
<evidence type="ECO:0000256" key="8">
    <source>
        <dbReference type="ARBA" id="ARBA00024202"/>
    </source>
</evidence>
<dbReference type="PROSITE" id="PS50928">
    <property type="entry name" value="ABC_TM1"/>
    <property type="match status" value="1"/>
</dbReference>
<dbReference type="AlphaFoldDB" id="A0A841GNL7"/>
<reference evidence="11 12" key="1">
    <citation type="submission" date="2020-08" db="EMBL/GenBank/DDBJ databases">
        <title>Genomic Encyclopedia of Type Strains, Phase IV (KMG-IV): sequencing the most valuable type-strain genomes for metagenomic binning, comparative biology and taxonomic classification.</title>
        <authorList>
            <person name="Goeker M."/>
        </authorList>
    </citation>
    <scope>NUCLEOTIDE SEQUENCE [LARGE SCALE GENOMIC DNA]</scope>
    <source>
        <strain evidence="11 12">DSM 22975</strain>
    </source>
</reference>
<evidence type="ECO:0000256" key="6">
    <source>
        <dbReference type="ARBA" id="ARBA00022989"/>
    </source>
</evidence>
<evidence type="ECO:0000256" key="1">
    <source>
        <dbReference type="ARBA" id="ARBA00004429"/>
    </source>
</evidence>
<dbReference type="Gene3D" id="1.10.3720.10">
    <property type="entry name" value="MetI-like"/>
    <property type="match status" value="1"/>
</dbReference>
<keyword evidence="6 9" id="KW-1133">Transmembrane helix</keyword>
<comment type="similarity">
    <text evidence="8">Belongs to the binding-protein-dependent transport system permease family. OppBC subfamily.</text>
</comment>
<keyword evidence="12" id="KW-1185">Reference proteome</keyword>
<dbReference type="GO" id="GO:0071916">
    <property type="term" value="F:dipeptide transmembrane transporter activity"/>
    <property type="evidence" value="ECO:0007669"/>
    <property type="project" value="TreeGrafter"/>
</dbReference>
<dbReference type="CDD" id="cd06261">
    <property type="entry name" value="TM_PBP2"/>
    <property type="match status" value="1"/>
</dbReference>
<dbReference type="InterPro" id="IPR000515">
    <property type="entry name" value="MetI-like"/>
</dbReference>
<evidence type="ECO:0000259" key="10">
    <source>
        <dbReference type="PROSITE" id="PS50928"/>
    </source>
</evidence>
<evidence type="ECO:0000313" key="12">
    <source>
        <dbReference type="Proteomes" id="UP000585721"/>
    </source>
</evidence>
<feature type="transmembrane region" description="Helical" evidence="9">
    <location>
        <begin position="112"/>
        <end position="134"/>
    </location>
</feature>
<gene>
    <name evidence="11" type="ORF">HNR75_002312</name>
</gene>
<dbReference type="SUPFAM" id="SSF161098">
    <property type="entry name" value="MetI-like"/>
    <property type="match status" value="1"/>
</dbReference>
<evidence type="ECO:0000256" key="3">
    <source>
        <dbReference type="ARBA" id="ARBA00022475"/>
    </source>
</evidence>
<feature type="transmembrane region" description="Helical" evidence="9">
    <location>
        <begin position="76"/>
        <end position="100"/>
    </location>
</feature>
<proteinExistence type="inferred from homology"/>
<dbReference type="Pfam" id="PF00528">
    <property type="entry name" value="BPD_transp_1"/>
    <property type="match status" value="1"/>
</dbReference>
<dbReference type="RefSeq" id="WP_188027099.1">
    <property type="nucleotide sequence ID" value="NZ_JACHGR010000007.1"/>
</dbReference>
<evidence type="ECO:0000313" key="11">
    <source>
        <dbReference type="EMBL" id="MBB6056380.1"/>
    </source>
</evidence>
<dbReference type="EMBL" id="JACHGR010000007">
    <property type="protein sequence ID" value="MBB6056380.1"/>
    <property type="molecule type" value="Genomic_DNA"/>
</dbReference>
<keyword evidence="2 9" id="KW-0813">Transport</keyword>
<evidence type="ECO:0000256" key="2">
    <source>
        <dbReference type="ARBA" id="ARBA00022448"/>
    </source>
</evidence>
<feature type="transmembrane region" description="Helical" evidence="9">
    <location>
        <begin position="281"/>
        <end position="308"/>
    </location>
</feature>
<dbReference type="GO" id="GO:0005886">
    <property type="term" value="C:plasma membrane"/>
    <property type="evidence" value="ECO:0007669"/>
    <property type="project" value="UniProtKB-SubCell"/>
</dbReference>
<name>A0A841GNL7_9GAMM</name>
<protein>
    <submittedName>
        <fullName evidence="11">Cationic peptide transport system permease protein</fullName>
    </submittedName>
</protein>
<keyword evidence="4" id="KW-0997">Cell inner membrane</keyword>
<evidence type="ECO:0000256" key="7">
    <source>
        <dbReference type="ARBA" id="ARBA00023136"/>
    </source>
</evidence>
<organism evidence="11 12">
    <name type="scientific">Tolumonas osonensis</name>
    <dbReference type="NCBI Taxonomy" id="675874"/>
    <lineage>
        <taxon>Bacteria</taxon>
        <taxon>Pseudomonadati</taxon>
        <taxon>Pseudomonadota</taxon>
        <taxon>Gammaproteobacteria</taxon>
        <taxon>Aeromonadales</taxon>
        <taxon>Aeromonadaceae</taxon>
        <taxon>Tolumonas</taxon>
    </lineage>
</organism>
<dbReference type="PANTHER" id="PTHR43163">
    <property type="entry name" value="DIPEPTIDE TRANSPORT SYSTEM PERMEASE PROTEIN DPPB-RELATED"/>
    <property type="match status" value="1"/>
</dbReference>